<dbReference type="Proteomes" id="UP000593579">
    <property type="component" value="Unassembled WGS sequence"/>
</dbReference>
<evidence type="ECO:0000313" key="2">
    <source>
        <dbReference type="Proteomes" id="UP000593579"/>
    </source>
</evidence>
<name>A0A7J9BSX0_GOSGO</name>
<gene>
    <name evidence="1" type="ORF">Gogos_012576</name>
</gene>
<organism evidence="1 2">
    <name type="scientific">Gossypium gossypioides</name>
    <name type="common">Mexican cotton</name>
    <name type="synonym">Selera gossypioides</name>
    <dbReference type="NCBI Taxonomy" id="34282"/>
    <lineage>
        <taxon>Eukaryota</taxon>
        <taxon>Viridiplantae</taxon>
        <taxon>Streptophyta</taxon>
        <taxon>Embryophyta</taxon>
        <taxon>Tracheophyta</taxon>
        <taxon>Spermatophyta</taxon>
        <taxon>Magnoliopsida</taxon>
        <taxon>eudicotyledons</taxon>
        <taxon>Gunneridae</taxon>
        <taxon>Pentapetalae</taxon>
        <taxon>rosids</taxon>
        <taxon>malvids</taxon>
        <taxon>Malvales</taxon>
        <taxon>Malvaceae</taxon>
        <taxon>Malvoideae</taxon>
        <taxon>Gossypium</taxon>
    </lineage>
</organism>
<keyword evidence="2" id="KW-1185">Reference proteome</keyword>
<proteinExistence type="predicted"/>
<dbReference type="AlphaFoldDB" id="A0A7J9BSX0"/>
<evidence type="ECO:0000313" key="1">
    <source>
        <dbReference type="EMBL" id="MBA0739291.1"/>
    </source>
</evidence>
<sequence length="38" mass="4674">MDICQIYDVSYYYCDYLYKTNLKEFVQAIYSSTDETKR</sequence>
<reference evidence="1 2" key="1">
    <citation type="journal article" date="2019" name="Genome Biol. Evol.">
        <title>Insights into the evolution of the New World diploid cottons (Gossypium, subgenus Houzingenia) based on genome sequencing.</title>
        <authorList>
            <person name="Grover C.E."/>
            <person name="Arick M.A. 2nd"/>
            <person name="Thrash A."/>
            <person name="Conover J.L."/>
            <person name="Sanders W.S."/>
            <person name="Peterson D.G."/>
            <person name="Frelichowski J.E."/>
            <person name="Scheffler J.A."/>
            <person name="Scheffler B.E."/>
            <person name="Wendel J.F."/>
        </authorList>
    </citation>
    <scope>NUCLEOTIDE SEQUENCE [LARGE SCALE GENOMIC DNA]</scope>
    <source>
        <strain evidence="1">5</strain>
        <tissue evidence="1">Leaf</tissue>
    </source>
</reference>
<dbReference type="EMBL" id="JABEZY010000006">
    <property type="protein sequence ID" value="MBA0739291.1"/>
    <property type="molecule type" value="Genomic_DNA"/>
</dbReference>
<protein>
    <submittedName>
        <fullName evidence="1">Uncharacterized protein</fullName>
    </submittedName>
</protein>
<accession>A0A7J9BSX0</accession>
<comment type="caution">
    <text evidence="1">The sequence shown here is derived from an EMBL/GenBank/DDBJ whole genome shotgun (WGS) entry which is preliminary data.</text>
</comment>